<dbReference type="GO" id="GO:0006310">
    <property type="term" value="P:DNA recombination"/>
    <property type="evidence" value="ECO:0007669"/>
    <property type="project" value="UniProtKB-UniRule"/>
</dbReference>
<name>A0A940S5H0_9PROT</name>
<dbReference type="AlphaFoldDB" id="A0A940S5H0"/>
<dbReference type="EMBL" id="JAGIZA010000004">
    <property type="protein sequence ID" value="MBP0492940.1"/>
    <property type="molecule type" value="Genomic_DNA"/>
</dbReference>
<comment type="subunit">
    <text evidence="3">Homotetramer.</text>
</comment>
<dbReference type="Pfam" id="PF00436">
    <property type="entry name" value="SSB"/>
    <property type="match status" value="1"/>
</dbReference>
<evidence type="ECO:0000256" key="1">
    <source>
        <dbReference type="ARBA" id="ARBA00023125"/>
    </source>
</evidence>
<dbReference type="PANTHER" id="PTHR10302">
    <property type="entry name" value="SINGLE-STRANDED DNA-BINDING PROTEIN"/>
    <property type="match status" value="1"/>
</dbReference>
<keyword evidence="3" id="KW-0234">DNA repair</keyword>
<evidence type="ECO:0000313" key="7">
    <source>
        <dbReference type="Proteomes" id="UP000677537"/>
    </source>
</evidence>
<gene>
    <name evidence="6" type="primary">ssb</name>
    <name evidence="6" type="ORF">J5Y10_09125</name>
</gene>
<dbReference type="GO" id="GO:0003697">
    <property type="term" value="F:single-stranded DNA binding"/>
    <property type="evidence" value="ECO:0007669"/>
    <property type="project" value="UniProtKB-UniRule"/>
</dbReference>
<evidence type="ECO:0000256" key="3">
    <source>
        <dbReference type="HAMAP-Rule" id="MF_00984"/>
    </source>
</evidence>
<dbReference type="GO" id="GO:0006260">
    <property type="term" value="P:DNA replication"/>
    <property type="evidence" value="ECO:0007669"/>
    <property type="project" value="UniProtKB-UniRule"/>
</dbReference>
<reference evidence="6" key="1">
    <citation type="submission" date="2021-03" db="EMBL/GenBank/DDBJ databases">
        <authorList>
            <person name="So Y."/>
        </authorList>
    </citation>
    <scope>NUCLEOTIDE SEQUENCE</scope>
    <source>
        <strain evidence="6">SG15</strain>
    </source>
</reference>
<dbReference type="PANTHER" id="PTHR10302:SF27">
    <property type="entry name" value="SINGLE-STRANDED DNA-BINDING PROTEIN"/>
    <property type="match status" value="1"/>
</dbReference>
<dbReference type="GO" id="GO:0009295">
    <property type="term" value="C:nucleoid"/>
    <property type="evidence" value="ECO:0007669"/>
    <property type="project" value="TreeGrafter"/>
</dbReference>
<feature type="compositionally biased region" description="Gly residues" evidence="5">
    <location>
        <begin position="159"/>
        <end position="169"/>
    </location>
</feature>
<dbReference type="InterPro" id="IPR012340">
    <property type="entry name" value="NA-bd_OB-fold"/>
</dbReference>
<dbReference type="PROSITE" id="PS50935">
    <property type="entry name" value="SSB"/>
    <property type="match status" value="1"/>
</dbReference>
<keyword evidence="2 3" id="KW-0233">DNA recombination</keyword>
<evidence type="ECO:0000256" key="5">
    <source>
        <dbReference type="SAM" id="MobiDB-lite"/>
    </source>
</evidence>
<dbReference type="Proteomes" id="UP000677537">
    <property type="component" value="Unassembled WGS sequence"/>
</dbReference>
<sequence length="182" mass="19110">MAGVNKVIILGTLGRDPEVRNFQNGGRVVNLRLATSERYKDREGNQQERTEWHSVAIFNEKLGEIAERYLKKGNQVYIEGALETRKWTDQQGQEKYTTEIVLRQFRGELTLIGGRGQGGGGEEGGSSGGGYGGERGGSSGGGYGGGRSSSGGAASKPRSGGGAGGGGGWDAPKADLDDDIPF</sequence>
<evidence type="ECO:0000256" key="4">
    <source>
        <dbReference type="RuleBase" id="RU000524"/>
    </source>
</evidence>
<dbReference type="SUPFAM" id="SSF50249">
    <property type="entry name" value="Nucleic acid-binding proteins"/>
    <property type="match status" value="1"/>
</dbReference>
<keyword evidence="3" id="KW-0227">DNA damage</keyword>
<keyword evidence="3" id="KW-0235">DNA replication</keyword>
<dbReference type="CDD" id="cd04496">
    <property type="entry name" value="SSB_OBF"/>
    <property type="match status" value="1"/>
</dbReference>
<dbReference type="InterPro" id="IPR011344">
    <property type="entry name" value="ssDNA-bd"/>
</dbReference>
<proteinExistence type="inferred from homology"/>
<dbReference type="NCBIfam" id="TIGR00621">
    <property type="entry name" value="ssb"/>
    <property type="match status" value="1"/>
</dbReference>
<feature type="compositionally biased region" description="Gly residues" evidence="5">
    <location>
        <begin position="113"/>
        <end position="149"/>
    </location>
</feature>
<dbReference type="RefSeq" id="WP_209372837.1">
    <property type="nucleotide sequence ID" value="NZ_JAGIZA010000004.1"/>
</dbReference>
<comment type="caution">
    <text evidence="3">Lacks conserved residue(s) required for the propagation of feature annotation.</text>
</comment>
<feature type="region of interest" description="Disordered" evidence="5">
    <location>
        <begin position="112"/>
        <end position="182"/>
    </location>
</feature>
<dbReference type="GO" id="GO:0006281">
    <property type="term" value="P:DNA repair"/>
    <property type="evidence" value="ECO:0007669"/>
    <property type="project" value="UniProtKB-UniRule"/>
</dbReference>
<comment type="function">
    <text evidence="3">Plays an important role in DNA replication, recombination and repair. Binds to ssDNA and to an array of partner proteins to recruit them to their sites of action during DNA metabolism.</text>
</comment>
<feature type="short sequence motif" description="Important for interaction with partner proteins" evidence="3">
    <location>
        <begin position="177"/>
        <end position="182"/>
    </location>
</feature>
<evidence type="ECO:0000256" key="2">
    <source>
        <dbReference type="ARBA" id="ARBA00023172"/>
    </source>
</evidence>
<evidence type="ECO:0000313" key="6">
    <source>
        <dbReference type="EMBL" id="MBP0492940.1"/>
    </source>
</evidence>
<organism evidence="6 7">
    <name type="scientific">Roseomonas indoligenes</name>
    <dbReference type="NCBI Taxonomy" id="2820811"/>
    <lineage>
        <taxon>Bacteria</taxon>
        <taxon>Pseudomonadati</taxon>
        <taxon>Pseudomonadota</taxon>
        <taxon>Alphaproteobacteria</taxon>
        <taxon>Acetobacterales</taxon>
        <taxon>Roseomonadaceae</taxon>
        <taxon>Roseomonas</taxon>
    </lineage>
</organism>
<protein>
    <recommendedName>
        <fullName evidence="3 4">Single-stranded DNA-binding protein</fullName>
        <shortName evidence="3">SSB</shortName>
    </recommendedName>
</protein>
<keyword evidence="1 3" id="KW-0238">DNA-binding</keyword>
<comment type="caution">
    <text evidence="6">The sequence shown here is derived from an EMBL/GenBank/DDBJ whole genome shotgun (WGS) entry which is preliminary data.</text>
</comment>
<dbReference type="HAMAP" id="MF_00984">
    <property type="entry name" value="SSB"/>
    <property type="match status" value="1"/>
</dbReference>
<accession>A0A940S5H0</accession>
<dbReference type="InterPro" id="IPR000424">
    <property type="entry name" value="Primosome_PriB/ssb"/>
</dbReference>
<dbReference type="Gene3D" id="2.40.50.140">
    <property type="entry name" value="Nucleic acid-binding proteins"/>
    <property type="match status" value="1"/>
</dbReference>
<keyword evidence="7" id="KW-1185">Reference proteome</keyword>